<dbReference type="OrthoDB" id="1938818at2759"/>
<reference evidence="2 3" key="1">
    <citation type="submission" date="2019-05" db="EMBL/GenBank/DDBJ databases">
        <title>Mikania micrantha, genome provides insights into the molecular mechanism of rapid growth.</title>
        <authorList>
            <person name="Liu B."/>
        </authorList>
    </citation>
    <scope>NUCLEOTIDE SEQUENCE [LARGE SCALE GENOMIC DNA]</scope>
    <source>
        <strain evidence="2">NLD-2019</strain>
        <tissue evidence="2">Leaf</tissue>
    </source>
</reference>
<sequence length="186" mass="20701">MEVERLCSGVSCAPVAEAFDLMVQTVVVTEKSVTWLLFLIGLIRNNADALSDLLEAEKRFPFNNLNKVLSPDAECKNNSENEDDSDDDEDADAGNDSDNDAGDSSEEEDDDDDDDDDEHGAEDNQPPFKKRMSGGEESLTAGAKRARGSSSSRCRAREIQYSIPDWFREPNPQQQQPDEHDDEPRD</sequence>
<evidence type="ECO:0000256" key="1">
    <source>
        <dbReference type="SAM" id="MobiDB-lite"/>
    </source>
</evidence>
<dbReference type="Proteomes" id="UP000326396">
    <property type="component" value="Linkage Group LG2"/>
</dbReference>
<accession>A0A5N6NDC6</accession>
<gene>
    <name evidence="2" type="ORF">E3N88_23070</name>
</gene>
<dbReference type="EMBL" id="SZYD01000012">
    <property type="protein sequence ID" value="KAD4585469.1"/>
    <property type="molecule type" value="Genomic_DNA"/>
</dbReference>
<feature type="region of interest" description="Disordered" evidence="1">
    <location>
        <begin position="70"/>
        <end position="186"/>
    </location>
</feature>
<protein>
    <submittedName>
        <fullName evidence="2">Uncharacterized protein</fullName>
    </submittedName>
</protein>
<organism evidence="2 3">
    <name type="scientific">Mikania micrantha</name>
    <name type="common">bitter vine</name>
    <dbReference type="NCBI Taxonomy" id="192012"/>
    <lineage>
        <taxon>Eukaryota</taxon>
        <taxon>Viridiplantae</taxon>
        <taxon>Streptophyta</taxon>
        <taxon>Embryophyta</taxon>
        <taxon>Tracheophyta</taxon>
        <taxon>Spermatophyta</taxon>
        <taxon>Magnoliopsida</taxon>
        <taxon>eudicotyledons</taxon>
        <taxon>Gunneridae</taxon>
        <taxon>Pentapetalae</taxon>
        <taxon>asterids</taxon>
        <taxon>campanulids</taxon>
        <taxon>Asterales</taxon>
        <taxon>Asteraceae</taxon>
        <taxon>Asteroideae</taxon>
        <taxon>Heliantheae alliance</taxon>
        <taxon>Eupatorieae</taxon>
        <taxon>Mikania</taxon>
    </lineage>
</organism>
<comment type="caution">
    <text evidence="2">The sequence shown here is derived from an EMBL/GenBank/DDBJ whole genome shotgun (WGS) entry which is preliminary data.</text>
</comment>
<evidence type="ECO:0000313" key="2">
    <source>
        <dbReference type="EMBL" id="KAD4585469.1"/>
    </source>
</evidence>
<dbReference type="AlphaFoldDB" id="A0A5N6NDC6"/>
<keyword evidence="3" id="KW-1185">Reference proteome</keyword>
<name>A0A5N6NDC6_9ASTR</name>
<feature type="compositionally biased region" description="Acidic residues" evidence="1">
    <location>
        <begin position="80"/>
        <end position="120"/>
    </location>
</feature>
<evidence type="ECO:0000313" key="3">
    <source>
        <dbReference type="Proteomes" id="UP000326396"/>
    </source>
</evidence>
<proteinExistence type="predicted"/>